<keyword evidence="1" id="KW-0812">Transmembrane</keyword>
<keyword evidence="3" id="KW-1185">Reference proteome</keyword>
<accession>A0ABR5CRJ3</accession>
<feature type="transmembrane region" description="Helical" evidence="1">
    <location>
        <begin position="12"/>
        <end position="29"/>
    </location>
</feature>
<dbReference type="EMBL" id="JWJH01000011">
    <property type="protein sequence ID" value="KJF67364.1"/>
    <property type="molecule type" value="Genomic_DNA"/>
</dbReference>
<keyword evidence="1" id="KW-0472">Membrane</keyword>
<dbReference type="Proteomes" id="UP000052068">
    <property type="component" value="Unassembled WGS sequence"/>
</dbReference>
<protein>
    <recommendedName>
        <fullName evidence="4">Mannosyltransferase</fullName>
    </recommendedName>
</protein>
<name>A0ABR5CRJ3_9HYPH</name>
<evidence type="ECO:0008006" key="4">
    <source>
        <dbReference type="Google" id="ProtNLM"/>
    </source>
</evidence>
<sequence length="102" mass="11810">MRENRSPSSRFICGVALCYVAFAFIAGYARTRGIFFESPRDWQSIELALSVTSGNQLAYFHWQRIAPDPSNHWSRLAFPMILHQVWICIAAFIVIHFIFKLT</sequence>
<evidence type="ECO:0000256" key="1">
    <source>
        <dbReference type="SAM" id="Phobius"/>
    </source>
</evidence>
<gene>
    <name evidence="2" type="ORF">RS75_12820</name>
</gene>
<reference evidence="2 3" key="1">
    <citation type="submission" date="2015-03" db="EMBL/GenBank/DDBJ databases">
        <title>Draft Genome Sequences of Agrobacterium nepotum Strain 39/7T (= CFBP 7436T = LMG 26435T) and Agrobacterium sp. Strain KFB 330 (= CFBP 8308 = LMG 28674).</title>
        <authorList>
            <person name="Kuzmanovic N."/>
            <person name="Pulawska J."/>
            <person name="Obradovic A."/>
        </authorList>
    </citation>
    <scope>NUCLEOTIDE SEQUENCE [LARGE SCALE GENOMIC DNA]</scope>
    <source>
        <strain evidence="2 3">39/7</strain>
    </source>
</reference>
<evidence type="ECO:0000313" key="3">
    <source>
        <dbReference type="Proteomes" id="UP000052068"/>
    </source>
</evidence>
<comment type="caution">
    <text evidence="2">The sequence shown here is derived from an EMBL/GenBank/DDBJ whole genome shotgun (WGS) entry which is preliminary data.</text>
</comment>
<feature type="transmembrane region" description="Helical" evidence="1">
    <location>
        <begin position="76"/>
        <end position="99"/>
    </location>
</feature>
<keyword evidence="1" id="KW-1133">Transmembrane helix</keyword>
<evidence type="ECO:0000313" key="2">
    <source>
        <dbReference type="EMBL" id="KJF67364.1"/>
    </source>
</evidence>
<proteinExistence type="predicted"/>
<organism evidence="2 3">
    <name type="scientific">Rhizobium nepotum 39/7</name>
    <dbReference type="NCBI Taxonomy" id="1368418"/>
    <lineage>
        <taxon>Bacteria</taxon>
        <taxon>Pseudomonadati</taxon>
        <taxon>Pseudomonadota</taxon>
        <taxon>Alphaproteobacteria</taxon>
        <taxon>Hyphomicrobiales</taxon>
        <taxon>Rhizobiaceae</taxon>
        <taxon>Rhizobium/Agrobacterium group</taxon>
        <taxon>Rhizobium</taxon>
    </lineage>
</organism>